<comment type="similarity">
    <text evidence="1">Belongs to the 4-hydroxybenzoyl-CoA thioesterase family.</text>
</comment>
<dbReference type="PANTHER" id="PTHR31793">
    <property type="entry name" value="4-HYDROXYBENZOYL-COA THIOESTERASE FAMILY MEMBER"/>
    <property type="match status" value="1"/>
</dbReference>
<organism evidence="4 5">
    <name type="scientific">Paraburkholderia phytofirmans OLGA172</name>
    <dbReference type="NCBI Taxonomy" id="1417228"/>
    <lineage>
        <taxon>Bacteria</taxon>
        <taxon>Pseudomonadati</taxon>
        <taxon>Pseudomonadota</taxon>
        <taxon>Betaproteobacteria</taxon>
        <taxon>Burkholderiales</taxon>
        <taxon>Burkholderiaceae</taxon>
        <taxon>Paraburkholderia</taxon>
    </lineage>
</organism>
<evidence type="ECO:0000313" key="5">
    <source>
        <dbReference type="Proteomes" id="UP000076852"/>
    </source>
</evidence>
<protein>
    <submittedName>
        <fullName evidence="4">4-hydroxybenzoyl-CoA thioesterase</fullName>
    </submittedName>
</protein>
<dbReference type="PIRSF" id="PIRSF003230">
    <property type="entry name" value="YbgC"/>
    <property type="match status" value="1"/>
</dbReference>
<evidence type="ECO:0000256" key="2">
    <source>
        <dbReference type="ARBA" id="ARBA00022801"/>
    </source>
</evidence>
<dbReference type="InterPro" id="IPR006684">
    <property type="entry name" value="YbgC/YbaW"/>
</dbReference>
<dbReference type="Proteomes" id="UP000076852">
    <property type="component" value="Chromosome 1"/>
</dbReference>
<dbReference type="CDD" id="cd00586">
    <property type="entry name" value="4HBT"/>
    <property type="match status" value="1"/>
</dbReference>
<dbReference type="KEGG" id="buz:AYM40_02610"/>
<gene>
    <name evidence="4" type="ORF">AYM40_02610</name>
</gene>
<dbReference type="NCBIfam" id="TIGR00051">
    <property type="entry name" value="YbgC/FadM family acyl-CoA thioesterase"/>
    <property type="match status" value="1"/>
</dbReference>
<dbReference type="RefSeq" id="WP_063494854.1">
    <property type="nucleotide sequence ID" value="NZ_CP014578.1"/>
</dbReference>
<keyword evidence="2" id="KW-0378">Hydrolase</keyword>
<proteinExistence type="inferred from homology"/>
<sequence length="159" mass="17466">MRRMNMSTSQPGTEIGFTWPIRVYYEDTDAGGIVFYANYLKFFERARTEWLRACGVDQNRLAGETGAIFIVRSTAIDYRAPARLDDVVNVVSRIERLGRASVDFAQEAWRDGTLLAAGSIRVGCVERIALRPAAIPPPVLAALRRGPGVNGGGMSTNND</sequence>
<dbReference type="OrthoDB" id="9808429at2"/>
<reference evidence="4 5" key="1">
    <citation type="journal article" date="2016" name="Gene">
        <title>PacBio SMRT assembly of a complex multi-replicon genome reveals chlorocatechol degradative operon in a region of genome plasticity.</title>
        <authorList>
            <person name="Ricker N."/>
            <person name="Shen S.Y."/>
            <person name="Goordial J."/>
            <person name="Jin S."/>
            <person name="Fulthorpe R.R."/>
        </authorList>
    </citation>
    <scope>NUCLEOTIDE SEQUENCE [LARGE SCALE GENOMIC DNA]</scope>
    <source>
        <strain evidence="4 5">OLGA172</strain>
    </source>
</reference>
<dbReference type="InterPro" id="IPR006683">
    <property type="entry name" value="Thioestr_dom"/>
</dbReference>
<dbReference type="EMBL" id="CP014578">
    <property type="protein sequence ID" value="ANB71381.1"/>
    <property type="molecule type" value="Genomic_DNA"/>
</dbReference>
<dbReference type="InterPro" id="IPR014166">
    <property type="entry name" value="Tol-Pal_acyl-CoA_thioesterase"/>
</dbReference>
<evidence type="ECO:0000313" key="4">
    <source>
        <dbReference type="EMBL" id="ANB71381.1"/>
    </source>
</evidence>
<dbReference type="InterPro" id="IPR029069">
    <property type="entry name" value="HotDog_dom_sf"/>
</dbReference>
<dbReference type="AlphaFoldDB" id="A0A160FGZ6"/>
<dbReference type="InterPro" id="IPR050563">
    <property type="entry name" value="4-hydroxybenzoyl-CoA_TE"/>
</dbReference>
<dbReference type="PANTHER" id="PTHR31793:SF37">
    <property type="entry name" value="ACYL-COA THIOESTER HYDROLASE YBGC"/>
    <property type="match status" value="1"/>
</dbReference>
<dbReference type="GO" id="GO:0047617">
    <property type="term" value="F:fatty acyl-CoA hydrolase activity"/>
    <property type="evidence" value="ECO:0007669"/>
    <property type="project" value="TreeGrafter"/>
</dbReference>
<feature type="domain" description="Thioesterase" evidence="3">
    <location>
        <begin position="31"/>
        <end position="115"/>
    </location>
</feature>
<dbReference type="Pfam" id="PF03061">
    <property type="entry name" value="4HBT"/>
    <property type="match status" value="1"/>
</dbReference>
<keyword evidence="5" id="KW-1185">Reference proteome</keyword>
<dbReference type="SUPFAM" id="SSF54637">
    <property type="entry name" value="Thioesterase/thiol ester dehydrase-isomerase"/>
    <property type="match status" value="1"/>
</dbReference>
<dbReference type="STRING" id="1804984.AYM40_02610"/>
<dbReference type="FunFam" id="3.10.129.10:FF:000004">
    <property type="entry name" value="Tol-pal system-associated acyl-CoA thioesterase"/>
    <property type="match status" value="1"/>
</dbReference>
<evidence type="ECO:0000259" key="3">
    <source>
        <dbReference type="Pfam" id="PF03061"/>
    </source>
</evidence>
<evidence type="ECO:0000256" key="1">
    <source>
        <dbReference type="ARBA" id="ARBA00005953"/>
    </source>
</evidence>
<dbReference type="NCBIfam" id="TIGR02799">
    <property type="entry name" value="thio_ybgC"/>
    <property type="match status" value="1"/>
</dbReference>
<dbReference type="Gene3D" id="3.10.129.10">
    <property type="entry name" value="Hotdog Thioesterase"/>
    <property type="match status" value="1"/>
</dbReference>
<accession>A0A160FGZ6</accession>
<name>A0A160FGZ6_9BURK</name>